<dbReference type="InterPro" id="IPR003717">
    <property type="entry name" value="RecO"/>
</dbReference>
<organism evidence="9 10">
    <name type="scientific">Chryseosolibacter histidini</name>
    <dbReference type="NCBI Taxonomy" id="2782349"/>
    <lineage>
        <taxon>Bacteria</taxon>
        <taxon>Pseudomonadati</taxon>
        <taxon>Bacteroidota</taxon>
        <taxon>Cytophagia</taxon>
        <taxon>Cytophagales</taxon>
        <taxon>Chryseotaleaceae</taxon>
        <taxon>Chryseosolibacter</taxon>
    </lineage>
</organism>
<protein>
    <recommendedName>
        <fullName evidence="2 7">DNA repair protein RecO</fullName>
    </recommendedName>
    <alternativeName>
        <fullName evidence="6 7">Recombination protein O</fullName>
    </alternativeName>
</protein>
<gene>
    <name evidence="7 9" type="primary">recO</name>
    <name evidence="9" type="ORF">KK083_22010</name>
</gene>
<evidence type="ECO:0000256" key="4">
    <source>
        <dbReference type="ARBA" id="ARBA00023172"/>
    </source>
</evidence>
<keyword evidence="4 7" id="KW-0233">DNA recombination</keyword>
<evidence type="ECO:0000256" key="3">
    <source>
        <dbReference type="ARBA" id="ARBA00022763"/>
    </source>
</evidence>
<evidence type="ECO:0000313" key="9">
    <source>
        <dbReference type="EMBL" id="MBT1699590.1"/>
    </source>
</evidence>
<keyword evidence="5 7" id="KW-0234">DNA repair</keyword>
<evidence type="ECO:0000313" key="10">
    <source>
        <dbReference type="Proteomes" id="UP001319200"/>
    </source>
</evidence>
<dbReference type="Proteomes" id="UP001319200">
    <property type="component" value="Unassembled WGS sequence"/>
</dbReference>
<dbReference type="GO" id="GO:0006310">
    <property type="term" value="P:DNA recombination"/>
    <property type="evidence" value="ECO:0007669"/>
    <property type="project" value="UniProtKB-UniRule"/>
</dbReference>
<dbReference type="GO" id="GO:0006302">
    <property type="term" value="P:double-strand break repair"/>
    <property type="evidence" value="ECO:0007669"/>
    <property type="project" value="TreeGrafter"/>
</dbReference>
<dbReference type="NCBIfam" id="TIGR00613">
    <property type="entry name" value="reco"/>
    <property type="match status" value="1"/>
</dbReference>
<dbReference type="InterPro" id="IPR042242">
    <property type="entry name" value="RecO_C"/>
</dbReference>
<comment type="caution">
    <text evidence="9">The sequence shown here is derived from an EMBL/GenBank/DDBJ whole genome shotgun (WGS) entry which is preliminary data.</text>
</comment>
<dbReference type="HAMAP" id="MF_00201">
    <property type="entry name" value="RecO"/>
    <property type="match status" value="1"/>
</dbReference>
<evidence type="ECO:0000256" key="7">
    <source>
        <dbReference type="HAMAP-Rule" id="MF_00201"/>
    </source>
</evidence>
<evidence type="ECO:0000256" key="6">
    <source>
        <dbReference type="ARBA" id="ARBA00033409"/>
    </source>
</evidence>
<proteinExistence type="inferred from homology"/>
<feature type="domain" description="DNA replication/recombination mediator RecO N-terminal" evidence="8">
    <location>
        <begin position="1"/>
        <end position="80"/>
    </location>
</feature>
<dbReference type="PANTHER" id="PTHR33991">
    <property type="entry name" value="DNA REPAIR PROTEIN RECO"/>
    <property type="match status" value="1"/>
</dbReference>
<evidence type="ECO:0000259" key="8">
    <source>
        <dbReference type="Pfam" id="PF11967"/>
    </source>
</evidence>
<comment type="similarity">
    <text evidence="1 7">Belongs to the RecO family.</text>
</comment>
<evidence type="ECO:0000256" key="1">
    <source>
        <dbReference type="ARBA" id="ARBA00007452"/>
    </source>
</evidence>
<name>A0AAP2DNG8_9BACT</name>
<dbReference type="InterPro" id="IPR022572">
    <property type="entry name" value="DNA_rep/recomb_RecO_N"/>
</dbReference>
<keyword evidence="3 7" id="KW-0227">DNA damage</keyword>
<dbReference type="Gene3D" id="2.40.50.140">
    <property type="entry name" value="Nucleic acid-binding proteins"/>
    <property type="match status" value="1"/>
</dbReference>
<dbReference type="Pfam" id="PF02565">
    <property type="entry name" value="RecO_C"/>
    <property type="match status" value="1"/>
</dbReference>
<comment type="function">
    <text evidence="7">Involved in DNA repair and RecF pathway recombination.</text>
</comment>
<keyword evidence="10" id="KW-1185">Reference proteome</keyword>
<dbReference type="AlphaFoldDB" id="A0AAP2DNG8"/>
<dbReference type="RefSeq" id="WP_254167638.1">
    <property type="nucleotide sequence ID" value="NZ_JAHESF010000027.1"/>
</dbReference>
<dbReference type="EMBL" id="JAHESF010000027">
    <property type="protein sequence ID" value="MBT1699590.1"/>
    <property type="molecule type" value="Genomic_DNA"/>
</dbReference>
<dbReference type="SUPFAM" id="SSF50249">
    <property type="entry name" value="Nucleic acid-binding proteins"/>
    <property type="match status" value="1"/>
</dbReference>
<dbReference type="InterPro" id="IPR037278">
    <property type="entry name" value="ARFGAP/RecO"/>
</dbReference>
<dbReference type="GO" id="GO:0043590">
    <property type="term" value="C:bacterial nucleoid"/>
    <property type="evidence" value="ECO:0007669"/>
    <property type="project" value="TreeGrafter"/>
</dbReference>
<dbReference type="Gene3D" id="1.20.1440.120">
    <property type="entry name" value="Recombination protein O, C-terminal domain"/>
    <property type="match status" value="1"/>
</dbReference>
<sequence length="222" mass="25418">MLHKTRGIVFRFTKYGETSIIVTIFTELFGLQSYMVNGVRSKSAKNKIALYQPLTLLNLVVYHREHANIERIKEIHCFHPYQSLTADIKKSTIAIFLTELLNKTVKDESHTQEMFTFLADSLITIDGLQGGHENAHLIFMIRLSRYLGFGPQFVNEVLGGRITDEETEKVLGRLLTASYDQSPATTNLQRKELLDLLLKFYAEHLENLGEFKSVQVLREILG</sequence>
<evidence type="ECO:0000256" key="2">
    <source>
        <dbReference type="ARBA" id="ARBA00021310"/>
    </source>
</evidence>
<reference evidence="9 10" key="1">
    <citation type="submission" date="2021-05" db="EMBL/GenBank/DDBJ databases">
        <title>A Polyphasic approach of four new species of the genus Ohtaekwangia: Ohtaekwangia histidinii sp. nov., Ohtaekwangia cretensis sp. nov., Ohtaekwangia indiensis sp. nov., Ohtaekwangia reichenbachii sp. nov. from diverse environment.</title>
        <authorList>
            <person name="Octaviana S."/>
        </authorList>
    </citation>
    <scope>NUCLEOTIDE SEQUENCE [LARGE SCALE GENOMIC DNA]</scope>
    <source>
        <strain evidence="9 10">PWU4</strain>
    </source>
</reference>
<dbReference type="Pfam" id="PF11967">
    <property type="entry name" value="RecO_N"/>
    <property type="match status" value="1"/>
</dbReference>
<dbReference type="InterPro" id="IPR012340">
    <property type="entry name" value="NA-bd_OB-fold"/>
</dbReference>
<dbReference type="PANTHER" id="PTHR33991:SF1">
    <property type="entry name" value="DNA REPAIR PROTEIN RECO"/>
    <property type="match status" value="1"/>
</dbReference>
<accession>A0AAP2DNG8</accession>
<dbReference type="SUPFAM" id="SSF57863">
    <property type="entry name" value="ArfGap/RecO-like zinc finger"/>
    <property type="match status" value="1"/>
</dbReference>
<evidence type="ECO:0000256" key="5">
    <source>
        <dbReference type="ARBA" id="ARBA00023204"/>
    </source>
</evidence>